<feature type="compositionally biased region" description="Basic and acidic residues" evidence="2">
    <location>
        <begin position="820"/>
        <end position="844"/>
    </location>
</feature>
<dbReference type="EMBL" id="LFJN01000019">
    <property type="protein sequence ID" value="KPI38457.1"/>
    <property type="molecule type" value="Genomic_DNA"/>
</dbReference>
<reference evidence="4 5" key="1">
    <citation type="submission" date="2015-06" db="EMBL/GenBank/DDBJ databases">
        <title>Draft genome of the ant-associated black yeast Phialophora attae CBS 131958.</title>
        <authorList>
            <person name="Moreno L.F."/>
            <person name="Stielow B.J."/>
            <person name="de Hoog S."/>
            <person name="Vicente V.A."/>
            <person name="Weiss V.A."/>
            <person name="de Vries M."/>
            <person name="Cruz L.M."/>
            <person name="Souza E.M."/>
        </authorList>
    </citation>
    <scope>NUCLEOTIDE SEQUENCE [LARGE SCALE GENOMIC DNA]</scope>
    <source>
        <strain evidence="4 5">CBS 131958</strain>
    </source>
</reference>
<dbReference type="PANTHER" id="PTHR37543:SF1">
    <property type="entry name" value="CCCH ZINC FINGER DNA BINDING PROTEIN (AFU_ORTHOLOGUE AFUA_5G12760)"/>
    <property type="match status" value="1"/>
</dbReference>
<dbReference type="PANTHER" id="PTHR37543">
    <property type="entry name" value="CCCH ZINC FINGER DNA BINDING PROTEIN (AFU_ORTHOLOGUE AFUA_5G12760)"/>
    <property type="match status" value="1"/>
</dbReference>
<evidence type="ECO:0000256" key="2">
    <source>
        <dbReference type="SAM" id="MobiDB-lite"/>
    </source>
</evidence>
<feature type="domain" description="DUF7923" evidence="3">
    <location>
        <begin position="119"/>
        <end position="300"/>
    </location>
</feature>
<evidence type="ECO:0000313" key="5">
    <source>
        <dbReference type="Proteomes" id="UP000038010"/>
    </source>
</evidence>
<feature type="region of interest" description="Disordered" evidence="2">
    <location>
        <begin position="820"/>
        <end position="851"/>
    </location>
</feature>
<protein>
    <recommendedName>
        <fullName evidence="3">DUF7923 domain-containing protein</fullName>
    </recommendedName>
</protein>
<evidence type="ECO:0000259" key="3">
    <source>
        <dbReference type="Pfam" id="PF25540"/>
    </source>
</evidence>
<dbReference type="RefSeq" id="XP_017998420.1">
    <property type="nucleotide sequence ID" value="XM_018140949.1"/>
</dbReference>
<feature type="region of interest" description="Disordered" evidence="2">
    <location>
        <begin position="670"/>
        <end position="689"/>
    </location>
</feature>
<gene>
    <name evidence="4" type="ORF">AB675_12050</name>
</gene>
<comment type="caution">
    <text evidence="4">The sequence shown here is derived from an EMBL/GenBank/DDBJ whole genome shotgun (WGS) entry which is preliminary data.</text>
</comment>
<feature type="compositionally biased region" description="Polar residues" evidence="2">
    <location>
        <begin position="639"/>
        <end position="652"/>
    </location>
</feature>
<accession>A0A0N1NZA7</accession>
<dbReference type="OrthoDB" id="2270193at2759"/>
<keyword evidence="1" id="KW-0175">Coiled coil</keyword>
<dbReference type="STRING" id="1664694.A0A0N1NZA7"/>
<evidence type="ECO:0000256" key="1">
    <source>
        <dbReference type="SAM" id="Coils"/>
    </source>
</evidence>
<dbReference type="AlphaFoldDB" id="A0A0N1NZA7"/>
<dbReference type="Pfam" id="PF25540">
    <property type="entry name" value="DUF7923"/>
    <property type="match status" value="1"/>
</dbReference>
<feature type="coiled-coil region" evidence="1">
    <location>
        <begin position="72"/>
        <end position="118"/>
    </location>
</feature>
<feature type="compositionally biased region" description="Polar residues" evidence="2">
    <location>
        <begin position="16"/>
        <end position="30"/>
    </location>
</feature>
<keyword evidence="5" id="KW-1185">Reference proteome</keyword>
<sequence length="866" mass="97156">MARYDPFSPTLEQHPLLNSSPDFTSRNGSVRNGLPPGLPIGGFLQQSTPVQTTYRERHKRLKQQEYERNQLIDDLLMQLENTQSELRQVKLARNNQALQDAEDKSEALEEQLQVQKAIMDRHAFVTALIDGDGTIFSSELINDGERGGKEAADQLHASILDYASTNLSHLDSYKIKVKIFANTSSLAETLVKCKEISRLDLFGDFLRGFNSQQPLFDLVDVGPKEGAAADKLDVNLRDCFDDCHCQAVILACSHNDSYAKLVEDVSHESDRLILLEAVPFSKGMAALQPNFRSVKFEGLFRSTKLVPPAVPTNVILPVLAKVESNRTSGNNSAASTPSMNWATVTAKAAAPVPTITPNIPAPPTTIAKPVQTQRKPSENKTSTKSIFTNRLGQRIDKTDDTIPNYEIQRVKKIKLCNAYYLQDQNCTSSHCTHRHDYPISNSERKTLREIRNASMAIAAHKANLERQAAIMAMTVDFMDGVMALTRESDSNRKLSKQYDKALLMLNDKATSFTSSSMLSGEAINALERLGRDRVAPCISHDTLVLASPSYLTIPSVYAKMVLKPTPPPTRASPLEDAQRDTHYELVSRAGGSVYSPQQQHQRYQEAAAPSYAPSQHTRARPNRSGSAYPPQQHHYDHLQQPQRHVTQRTTMSRAEANAGQLADVVKRVNFNDADPPANHGGATHHGDSRALVPYDQAQQPRSTRRGSVVAHNGAQLKTYATPSYHPSRAGALVAQPDQHASVRTRPARRASYVDPPHNLAALRSADTRLPVNVPQHDRGWKCRQMQREHEDWIARGKDYEHPYVSGLKERILLNNIKEEKKRKEKQREEDIERGRREREREERGHRRKHCRRGSVIEEWTVFKFHG</sequence>
<dbReference type="GeneID" id="28732830"/>
<feature type="compositionally biased region" description="Polar residues" evidence="2">
    <location>
        <begin position="370"/>
        <end position="383"/>
    </location>
</feature>
<feature type="region of interest" description="Disordered" evidence="2">
    <location>
        <begin position="1"/>
        <end position="48"/>
    </location>
</feature>
<dbReference type="Proteomes" id="UP000038010">
    <property type="component" value="Unassembled WGS sequence"/>
</dbReference>
<dbReference type="InterPro" id="IPR057683">
    <property type="entry name" value="DUF7923"/>
</dbReference>
<dbReference type="VEuPathDB" id="FungiDB:AB675_12050"/>
<evidence type="ECO:0000313" key="4">
    <source>
        <dbReference type="EMBL" id="KPI38457.1"/>
    </source>
</evidence>
<feature type="compositionally biased region" description="Low complexity" evidence="2">
    <location>
        <begin position="355"/>
        <end position="369"/>
    </location>
</feature>
<proteinExistence type="predicted"/>
<name>A0A0N1NZA7_9EURO</name>
<feature type="region of interest" description="Disordered" evidence="2">
    <location>
        <begin position="591"/>
        <end position="655"/>
    </location>
</feature>
<feature type="region of interest" description="Disordered" evidence="2">
    <location>
        <begin position="355"/>
        <end position="383"/>
    </location>
</feature>
<organism evidence="4 5">
    <name type="scientific">Cyphellophora attinorum</name>
    <dbReference type="NCBI Taxonomy" id="1664694"/>
    <lineage>
        <taxon>Eukaryota</taxon>
        <taxon>Fungi</taxon>
        <taxon>Dikarya</taxon>
        <taxon>Ascomycota</taxon>
        <taxon>Pezizomycotina</taxon>
        <taxon>Eurotiomycetes</taxon>
        <taxon>Chaetothyriomycetidae</taxon>
        <taxon>Chaetothyriales</taxon>
        <taxon>Cyphellophoraceae</taxon>
        <taxon>Cyphellophora</taxon>
    </lineage>
</organism>